<comment type="caution">
    <text evidence="1">The sequence shown here is derived from an EMBL/GenBank/DDBJ whole genome shotgun (WGS) entry which is preliminary data.</text>
</comment>
<accession>A0ABS2KX01</accession>
<gene>
    <name evidence="1" type="ORF">JOE42_003064</name>
</gene>
<name>A0ABS2KX01_9NOCA</name>
<organism evidence="1 2">
    <name type="scientific">Rhodococcoides corynebacterioides</name>
    <dbReference type="NCBI Taxonomy" id="53972"/>
    <lineage>
        <taxon>Bacteria</taxon>
        <taxon>Bacillati</taxon>
        <taxon>Actinomycetota</taxon>
        <taxon>Actinomycetes</taxon>
        <taxon>Mycobacteriales</taxon>
        <taxon>Nocardiaceae</taxon>
        <taxon>Rhodococcoides</taxon>
    </lineage>
</organism>
<dbReference type="RefSeq" id="WP_204870861.1">
    <property type="nucleotide sequence ID" value="NZ_JAFBBK010000001.1"/>
</dbReference>
<dbReference type="Proteomes" id="UP000703038">
    <property type="component" value="Unassembled WGS sequence"/>
</dbReference>
<evidence type="ECO:0000313" key="1">
    <source>
        <dbReference type="EMBL" id="MBM7416331.1"/>
    </source>
</evidence>
<dbReference type="EMBL" id="JAFBBK010000001">
    <property type="protein sequence ID" value="MBM7416331.1"/>
    <property type="molecule type" value="Genomic_DNA"/>
</dbReference>
<reference evidence="1 2" key="1">
    <citation type="submission" date="2021-01" db="EMBL/GenBank/DDBJ databases">
        <title>Genomics of switchgrass bacterial isolates.</title>
        <authorList>
            <person name="Shade A."/>
        </authorList>
    </citation>
    <scope>NUCLEOTIDE SEQUENCE [LARGE SCALE GENOMIC DNA]</scope>
    <source>
        <strain evidence="1 2">PvP111</strain>
    </source>
</reference>
<sequence length="60" mass="6119">MNATVLAVLCAVGRLGPITTLVREPLWWIGTVVGMGGYGLQAAALGPAENVEPAHPAPNP</sequence>
<keyword evidence="2" id="KW-1185">Reference proteome</keyword>
<protein>
    <submittedName>
        <fullName evidence="1">Uncharacterized protein</fullName>
    </submittedName>
</protein>
<proteinExistence type="predicted"/>
<evidence type="ECO:0000313" key="2">
    <source>
        <dbReference type="Proteomes" id="UP000703038"/>
    </source>
</evidence>